<protein>
    <submittedName>
        <fullName evidence="2">Domain of uncharacterized function (DUF1992)</fullName>
    </submittedName>
</protein>
<dbReference type="InterPro" id="IPR052573">
    <property type="entry name" value="DnaJ_C_subfamily_28"/>
</dbReference>
<evidence type="ECO:0000313" key="2">
    <source>
        <dbReference type="EMBL" id="SUC36919.1"/>
    </source>
</evidence>
<organism evidence="2 3">
    <name type="scientific">Providencia rustigianii</name>
    <dbReference type="NCBI Taxonomy" id="158850"/>
    <lineage>
        <taxon>Bacteria</taxon>
        <taxon>Pseudomonadati</taxon>
        <taxon>Pseudomonadota</taxon>
        <taxon>Gammaproteobacteria</taxon>
        <taxon>Enterobacterales</taxon>
        <taxon>Morganellaceae</taxon>
        <taxon>Providencia</taxon>
    </lineage>
</organism>
<evidence type="ECO:0000259" key="1">
    <source>
        <dbReference type="Pfam" id="PF09350"/>
    </source>
</evidence>
<name>A0A379G796_9GAMM</name>
<dbReference type="RefSeq" id="WP_006814364.1">
    <property type="nucleotide sequence ID" value="NZ_AP018946.1"/>
</dbReference>
<feature type="domain" description="DnaJ homologue subfamily C member 28 conserved" evidence="1">
    <location>
        <begin position="7"/>
        <end position="70"/>
    </location>
</feature>
<dbReference type="PANTHER" id="PTHR39158">
    <property type="entry name" value="OS08G0560600 PROTEIN"/>
    <property type="match status" value="1"/>
</dbReference>
<dbReference type="PANTHER" id="PTHR39158:SF1">
    <property type="entry name" value="DNAJ HOMOLOG SUBFAMILY C MEMBER 28"/>
    <property type="match status" value="1"/>
</dbReference>
<gene>
    <name evidence="2" type="ORF">NCTC12026_03363</name>
</gene>
<accession>A0A379G796</accession>
<dbReference type="AlphaFoldDB" id="A0A379G796"/>
<evidence type="ECO:0000313" key="3">
    <source>
        <dbReference type="Proteomes" id="UP000255129"/>
    </source>
</evidence>
<dbReference type="OrthoDB" id="9798476at2"/>
<sequence length="122" mass="13934">MSVIDLWAERHIQEALNKGELSNLNGEGKPLQLDDDSQVPEELRAGYRILKNSGYLPPELQQKKEALNLLHILQQLSPDNPKYMAISQQLALLELKLKQANINTDFLYGEYSTRLSHHLISK</sequence>
<dbReference type="InterPro" id="IPR018961">
    <property type="entry name" value="DnaJ_homolog_subfam-C_membr-28"/>
</dbReference>
<reference evidence="2 3" key="1">
    <citation type="submission" date="2018-06" db="EMBL/GenBank/DDBJ databases">
        <authorList>
            <consortium name="Pathogen Informatics"/>
            <person name="Doyle S."/>
        </authorList>
    </citation>
    <scope>NUCLEOTIDE SEQUENCE [LARGE SCALE GENOMIC DNA]</scope>
    <source>
        <strain evidence="2 3">NCTC12026</strain>
    </source>
</reference>
<dbReference type="NCBIfam" id="NF007572">
    <property type="entry name" value="PRK10203.1"/>
    <property type="match status" value="1"/>
</dbReference>
<dbReference type="Proteomes" id="UP000255129">
    <property type="component" value="Unassembled WGS sequence"/>
</dbReference>
<dbReference type="Pfam" id="PF09350">
    <property type="entry name" value="DJC28_CD"/>
    <property type="match status" value="1"/>
</dbReference>
<dbReference type="EMBL" id="UGUA01000002">
    <property type="protein sequence ID" value="SUC36919.1"/>
    <property type="molecule type" value="Genomic_DNA"/>
</dbReference>
<proteinExistence type="predicted"/>